<evidence type="ECO:0000313" key="2">
    <source>
        <dbReference type="EnsemblFungi" id="EJT75977"/>
    </source>
</evidence>
<dbReference type="GeneID" id="20346360"/>
<evidence type="ECO:0000313" key="1">
    <source>
        <dbReference type="EMBL" id="EJT75977.1"/>
    </source>
</evidence>
<dbReference type="VEuPathDB" id="FungiDB:GGTG_05902"/>
<keyword evidence="3" id="KW-1185">Reference proteome</keyword>
<proteinExistence type="predicted"/>
<protein>
    <submittedName>
        <fullName evidence="1 2">Uncharacterized protein</fullName>
    </submittedName>
</protein>
<accession>J3NX95</accession>
<dbReference type="EMBL" id="GL385397">
    <property type="protein sequence ID" value="EJT75977.1"/>
    <property type="molecule type" value="Genomic_DNA"/>
</dbReference>
<reference evidence="3" key="1">
    <citation type="submission" date="2010-07" db="EMBL/GenBank/DDBJ databases">
        <title>The genome sequence of Gaeumannomyces graminis var. tritici strain R3-111a-1.</title>
        <authorList>
            <consortium name="The Broad Institute Genome Sequencing Platform"/>
            <person name="Ma L.-J."/>
            <person name="Dead R."/>
            <person name="Young S."/>
            <person name="Zeng Q."/>
            <person name="Koehrsen M."/>
            <person name="Alvarado L."/>
            <person name="Berlin A."/>
            <person name="Chapman S.B."/>
            <person name="Chen Z."/>
            <person name="Freedman E."/>
            <person name="Gellesch M."/>
            <person name="Goldberg J."/>
            <person name="Griggs A."/>
            <person name="Gujja S."/>
            <person name="Heilman E.R."/>
            <person name="Heiman D."/>
            <person name="Hepburn T."/>
            <person name="Howarth C."/>
            <person name="Jen D."/>
            <person name="Larson L."/>
            <person name="Mehta T."/>
            <person name="Neiman D."/>
            <person name="Pearson M."/>
            <person name="Roberts A."/>
            <person name="Saif S."/>
            <person name="Shea T."/>
            <person name="Shenoy N."/>
            <person name="Sisk P."/>
            <person name="Stolte C."/>
            <person name="Sykes S."/>
            <person name="Walk T."/>
            <person name="White J."/>
            <person name="Yandava C."/>
            <person name="Haas B."/>
            <person name="Nusbaum C."/>
            <person name="Birren B."/>
        </authorList>
    </citation>
    <scope>NUCLEOTIDE SEQUENCE [LARGE SCALE GENOMIC DNA]</scope>
    <source>
        <strain evidence="3">R3-111a-1</strain>
    </source>
</reference>
<reference evidence="2" key="5">
    <citation type="submission" date="2018-04" db="UniProtKB">
        <authorList>
            <consortium name="EnsemblFungi"/>
        </authorList>
    </citation>
    <scope>IDENTIFICATION</scope>
    <source>
        <strain evidence="2">R3-111a-1</strain>
    </source>
</reference>
<name>J3NX95_GAET3</name>
<reference evidence="1" key="2">
    <citation type="submission" date="2010-07" db="EMBL/GenBank/DDBJ databases">
        <authorList>
            <consortium name="The Broad Institute Genome Sequencing Platform"/>
            <consortium name="Broad Institute Genome Sequencing Center for Infectious Disease"/>
            <person name="Ma L.-J."/>
            <person name="Dead R."/>
            <person name="Young S."/>
            <person name="Zeng Q."/>
            <person name="Koehrsen M."/>
            <person name="Alvarado L."/>
            <person name="Berlin A."/>
            <person name="Chapman S.B."/>
            <person name="Chen Z."/>
            <person name="Freedman E."/>
            <person name="Gellesch M."/>
            <person name="Goldberg J."/>
            <person name="Griggs A."/>
            <person name="Gujja S."/>
            <person name="Heilman E.R."/>
            <person name="Heiman D."/>
            <person name="Hepburn T."/>
            <person name="Howarth C."/>
            <person name="Jen D."/>
            <person name="Larson L."/>
            <person name="Mehta T."/>
            <person name="Neiman D."/>
            <person name="Pearson M."/>
            <person name="Roberts A."/>
            <person name="Saif S."/>
            <person name="Shea T."/>
            <person name="Shenoy N."/>
            <person name="Sisk P."/>
            <person name="Stolte C."/>
            <person name="Sykes S."/>
            <person name="Walk T."/>
            <person name="White J."/>
            <person name="Yandava C."/>
            <person name="Haas B."/>
            <person name="Nusbaum C."/>
            <person name="Birren B."/>
        </authorList>
    </citation>
    <scope>NUCLEOTIDE SEQUENCE</scope>
    <source>
        <strain evidence="1">R3-111a-1</strain>
    </source>
</reference>
<reference evidence="1" key="3">
    <citation type="submission" date="2010-09" db="EMBL/GenBank/DDBJ databases">
        <title>Annotation of Gaeumannomyces graminis var. tritici R3-111a-1.</title>
        <authorList>
            <consortium name="The Broad Institute Genome Sequencing Platform"/>
            <person name="Ma L.-J."/>
            <person name="Dead R."/>
            <person name="Young S.K."/>
            <person name="Zeng Q."/>
            <person name="Gargeya S."/>
            <person name="Fitzgerald M."/>
            <person name="Haas B."/>
            <person name="Abouelleil A."/>
            <person name="Alvarado L."/>
            <person name="Arachchi H.M."/>
            <person name="Berlin A."/>
            <person name="Brown A."/>
            <person name="Chapman S.B."/>
            <person name="Chen Z."/>
            <person name="Dunbar C."/>
            <person name="Freedman E."/>
            <person name="Gearin G."/>
            <person name="Gellesch M."/>
            <person name="Goldberg J."/>
            <person name="Griggs A."/>
            <person name="Gujja S."/>
            <person name="Heiman D."/>
            <person name="Howarth C."/>
            <person name="Larson L."/>
            <person name="Lui A."/>
            <person name="MacDonald P.J.P."/>
            <person name="Mehta T."/>
            <person name="Montmayeur A."/>
            <person name="Murphy C."/>
            <person name="Neiman D."/>
            <person name="Pearson M."/>
            <person name="Priest M."/>
            <person name="Roberts A."/>
            <person name="Saif S."/>
            <person name="Shea T."/>
            <person name="Shenoy N."/>
            <person name="Sisk P."/>
            <person name="Stolte C."/>
            <person name="Sykes S."/>
            <person name="Yandava C."/>
            <person name="Wortman J."/>
            <person name="Nusbaum C."/>
            <person name="Birren B."/>
        </authorList>
    </citation>
    <scope>NUCLEOTIDE SEQUENCE</scope>
    <source>
        <strain evidence="1">R3-111a-1</strain>
    </source>
</reference>
<dbReference type="Proteomes" id="UP000006039">
    <property type="component" value="Unassembled WGS sequence"/>
</dbReference>
<organism evidence="1">
    <name type="scientific">Gaeumannomyces tritici (strain R3-111a-1)</name>
    <name type="common">Wheat and barley take-all root rot fungus</name>
    <name type="synonym">Gaeumannomyces graminis var. tritici</name>
    <dbReference type="NCBI Taxonomy" id="644352"/>
    <lineage>
        <taxon>Eukaryota</taxon>
        <taxon>Fungi</taxon>
        <taxon>Dikarya</taxon>
        <taxon>Ascomycota</taxon>
        <taxon>Pezizomycotina</taxon>
        <taxon>Sordariomycetes</taxon>
        <taxon>Sordariomycetidae</taxon>
        <taxon>Magnaporthales</taxon>
        <taxon>Magnaporthaceae</taxon>
        <taxon>Gaeumannomyces</taxon>
    </lineage>
</organism>
<dbReference type="EnsemblFungi" id="EJT75977">
    <property type="protein sequence ID" value="EJT75977"/>
    <property type="gene ID" value="GGTG_05902"/>
</dbReference>
<gene>
    <name evidence="2" type="primary">20346360</name>
    <name evidence="1" type="ORF">GGTG_05902</name>
</gene>
<reference evidence="2" key="4">
    <citation type="journal article" date="2015" name="G3 (Bethesda)">
        <title>Genome sequences of three phytopathogenic species of the Magnaporthaceae family of fungi.</title>
        <authorList>
            <person name="Okagaki L.H."/>
            <person name="Nunes C.C."/>
            <person name="Sailsbery J."/>
            <person name="Clay B."/>
            <person name="Brown D."/>
            <person name="John T."/>
            <person name="Oh Y."/>
            <person name="Young N."/>
            <person name="Fitzgerald M."/>
            <person name="Haas B.J."/>
            <person name="Zeng Q."/>
            <person name="Young S."/>
            <person name="Adiconis X."/>
            <person name="Fan L."/>
            <person name="Levin J.Z."/>
            <person name="Mitchell T.K."/>
            <person name="Okubara P.A."/>
            <person name="Farman M.L."/>
            <person name="Kohn L.M."/>
            <person name="Birren B."/>
            <person name="Ma L.-J."/>
            <person name="Dean R.A."/>
        </authorList>
    </citation>
    <scope>NUCLEOTIDE SEQUENCE</scope>
    <source>
        <strain evidence="2">R3-111a-1</strain>
    </source>
</reference>
<evidence type="ECO:0000313" key="3">
    <source>
        <dbReference type="Proteomes" id="UP000006039"/>
    </source>
</evidence>
<dbReference type="HOGENOM" id="CLU_2704937_0_0_1"/>
<dbReference type="AlphaFoldDB" id="J3NX95"/>
<sequence>MLTETEIGSQCQADCSDGWTRADGAAPSMLGKGSRSSAAYLAKGLAGLPHRAARLDAQGWPGPIAGSTAGLDY</sequence>
<dbReference type="RefSeq" id="XP_009221977.1">
    <property type="nucleotide sequence ID" value="XM_009223713.1"/>
</dbReference>